<dbReference type="InterPro" id="IPR007849">
    <property type="entry name" value="ATP10"/>
</dbReference>
<evidence type="ECO:0000256" key="1">
    <source>
        <dbReference type="SAM" id="MobiDB-lite"/>
    </source>
</evidence>
<reference evidence="2" key="1">
    <citation type="journal article" date="2023" name="Mol. Phylogenet. Evol.">
        <title>Genome-scale phylogeny and comparative genomics of the fungal order Sordariales.</title>
        <authorList>
            <person name="Hensen N."/>
            <person name="Bonometti L."/>
            <person name="Westerberg I."/>
            <person name="Brannstrom I.O."/>
            <person name="Guillou S."/>
            <person name="Cros-Aarteil S."/>
            <person name="Calhoun S."/>
            <person name="Haridas S."/>
            <person name="Kuo A."/>
            <person name="Mondo S."/>
            <person name="Pangilinan J."/>
            <person name="Riley R."/>
            <person name="LaButti K."/>
            <person name="Andreopoulos B."/>
            <person name="Lipzen A."/>
            <person name="Chen C."/>
            <person name="Yan M."/>
            <person name="Daum C."/>
            <person name="Ng V."/>
            <person name="Clum A."/>
            <person name="Steindorff A."/>
            <person name="Ohm R.A."/>
            <person name="Martin F."/>
            <person name="Silar P."/>
            <person name="Natvig D.O."/>
            <person name="Lalanne C."/>
            <person name="Gautier V."/>
            <person name="Ament-Velasquez S.L."/>
            <person name="Kruys A."/>
            <person name="Hutchinson M.I."/>
            <person name="Powell A.J."/>
            <person name="Barry K."/>
            <person name="Miller A.N."/>
            <person name="Grigoriev I.V."/>
            <person name="Debuchy R."/>
            <person name="Gladieux P."/>
            <person name="Hiltunen Thoren M."/>
            <person name="Johannesson H."/>
        </authorList>
    </citation>
    <scope>NUCLEOTIDE SEQUENCE</scope>
    <source>
        <strain evidence="2">CBS 990.96</strain>
    </source>
</reference>
<keyword evidence="3" id="KW-1185">Reference proteome</keyword>
<dbReference type="PANTHER" id="PTHR28106">
    <property type="entry name" value="MITOCHONDRIAL ATPASE COMPLEX SUBUNIT ATP10"/>
    <property type="match status" value="1"/>
</dbReference>
<dbReference type="AlphaFoldDB" id="A0AAN7H2G8"/>
<feature type="compositionally biased region" description="Low complexity" evidence="1">
    <location>
        <begin position="48"/>
        <end position="59"/>
    </location>
</feature>
<name>A0AAN7H2G8_9PEZI</name>
<dbReference type="GO" id="GO:0005743">
    <property type="term" value="C:mitochondrial inner membrane"/>
    <property type="evidence" value="ECO:0007669"/>
    <property type="project" value="TreeGrafter"/>
</dbReference>
<gene>
    <name evidence="2" type="ORF">QBC38DRAFT_455457</name>
</gene>
<organism evidence="2 3">
    <name type="scientific">Podospora fimiseda</name>
    <dbReference type="NCBI Taxonomy" id="252190"/>
    <lineage>
        <taxon>Eukaryota</taxon>
        <taxon>Fungi</taxon>
        <taxon>Dikarya</taxon>
        <taxon>Ascomycota</taxon>
        <taxon>Pezizomycotina</taxon>
        <taxon>Sordariomycetes</taxon>
        <taxon>Sordariomycetidae</taxon>
        <taxon>Sordariales</taxon>
        <taxon>Podosporaceae</taxon>
        <taxon>Podospora</taxon>
    </lineage>
</organism>
<dbReference type="Proteomes" id="UP001301958">
    <property type="component" value="Unassembled WGS sequence"/>
</dbReference>
<comment type="caution">
    <text evidence="2">The sequence shown here is derived from an EMBL/GenBank/DDBJ whole genome shotgun (WGS) entry which is preliminary data.</text>
</comment>
<dbReference type="Pfam" id="PF05176">
    <property type="entry name" value="ATP-synt_10"/>
    <property type="match status" value="1"/>
</dbReference>
<dbReference type="GO" id="GO:0033615">
    <property type="term" value="P:mitochondrial proton-transporting ATP synthase complex assembly"/>
    <property type="evidence" value="ECO:0007669"/>
    <property type="project" value="TreeGrafter"/>
</dbReference>
<accession>A0AAN7H2G8</accession>
<evidence type="ECO:0000313" key="2">
    <source>
        <dbReference type="EMBL" id="KAK4227225.1"/>
    </source>
</evidence>
<protein>
    <submittedName>
        <fullName evidence="2">Mitochondrial ATPase</fullName>
    </submittedName>
</protein>
<dbReference type="EMBL" id="MU865334">
    <property type="protein sequence ID" value="KAK4227225.1"/>
    <property type="molecule type" value="Genomic_DNA"/>
</dbReference>
<sequence length="357" mass="40101">MITRTAAAAGFVLRTGIQTSRPAPAVAAIACLLCQHQQQQYRLFSNSSQQLNSNNSNNNKDALRKIPGLDGVPPSSPLANAPRSYGEKTLEFTPTPLSRPIGMNYPPEAGQNTGVDNRSIRERRDDFANYDKQLAKRQNLISKWARPYFRDWRNMRFHKGKTFLCPPRLFKCDLSLYFPNLHGRTLSGKKAADTTPVLEGRVSIVALFSGMWAENQVKTFISPEKNPGLEGLLKNSGGKAQLIHINVEEDPLKYWLVRLFSGSIKRKIGRENWDKYFLVKKGISDEIRESIGLLNSKVGYVYLVDHECRIRWAASGDAELGEPEGLIRGVGRILEEIKEKGIGANYTRKQVVGKRTQ</sequence>
<reference evidence="2" key="2">
    <citation type="submission" date="2023-05" db="EMBL/GenBank/DDBJ databases">
        <authorList>
            <consortium name="Lawrence Berkeley National Laboratory"/>
            <person name="Steindorff A."/>
            <person name="Hensen N."/>
            <person name="Bonometti L."/>
            <person name="Westerberg I."/>
            <person name="Brannstrom I.O."/>
            <person name="Guillou S."/>
            <person name="Cros-Aarteil S."/>
            <person name="Calhoun S."/>
            <person name="Haridas S."/>
            <person name="Kuo A."/>
            <person name="Mondo S."/>
            <person name="Pangilinan J."/>
            <person name="Riley R."/>
            <person name="Labutti K."/>
            <person name="Andreopoulos B."/>
            <person name="Lipzen A."/>
            <person name="Chen C."/>
            <person name="Yanf M."/>
            <person name="Daum C."/>
            <person name="Ng V."/>
            <person name="Clum A."/>
            <person name="Ohm R."/>
            <person name="Martin F."/>
            <person name="Silar P."/>
            <person name="Natvig D."/>
            <person name="Lalanne C."/>
            <person name="Gautier V."/>
            <person name="Ament-Velasquez S.L."/>
            <person name="Kruys A."/>
            <person name="Hutchinson M.I."/>
            <person name="Powell A.J."/>
            <person name="Barry K."/>
            <person name="Miller A.N."/>
            <person name="Grigoriev I.V."/>
            <person name="Debuchy R."/>
            <person name="Gladieux P."/>
            <person name="Thoren M.H."/>
            <person name="Johannesson H."/>
        </authorList>
    </citation>
    <scope>NUCLEOTIDE SEQUENCE</scope>
    <source>
        <strain evidence="2">CBS 990.96</strain>
    </source>
</reference>
<dbReference type="PANTHER" id="PTHR28106:SF1">
    <property type="entry name" value="MITOCHONDRIAL ATPASE COMPLEX SUBUNIT ATP10"/>
    <property type="match status" value="1"/>
</dbReference>
<feature type="region of interest" description="Disordered" evidence="1">
    <location>
        <begin position="48"/>
        <end position="115"/>
    </location>
</feature>
<evidence type="ECO:0000313" key="3">
    <source>
        <dbReference type="Proteomes" id="UP001301958"/>
    </source>
</evidence>
<proteinExistence type="predicted"/>